<dbReference type="PROSITE" id="PS50005">
    <property type="entry name" value="TPR"/>
    <property type="match status" value="1"/>
</dbReference>
<dbReference type="PANTHER" id="PTHR43630">
    <property type="entry name" value="POLY-BETA-1,6-N-ACETYL-D-GLUCOSAMINE SYNTHASE"/>
    <property type="match status" value="1"/>
</dbReference>
<name>A0ABT2A5L7_9BURK</name>
<sequence length="345" mass="37742">MNQLALVVIARDEAARIGRCLASARGLVDEIVVLDTGSSDATADIAREHGAQVHRFAWCDDFAAARNAALELASCDWNLVLDADEWLAAADRESIADVLAGPALIGLLPIASEFDLQGRVERATSWIARMLPRAVRYAGRIHEQPVSSLPRRRLALPVHHDGYRQADAARKRGRNQALLLRALEDSPQDAYLLYQLGKNHEIGGEFEQAVPFYRQALALADQSAAFRHDLVVRAIFTLKKAQLHEEAIHLADAEMANWQDSPDYYFALGDLLLDWAASNPPAAGELLPMVEASFLRCLEIGDQPELDGSVTGRGSHLAAHNLAVLYEGMGDSERAAHYRGLAQAS</sequence>
<dbReference type="EMBL" id="JANUGX010000009">
    <property type="protein sequence ID" value="MCS0589481.1"/>
    <property type="molecule type" value="Genomic_DNA"/>
</dbReference>
<dbReference type="Gene3D" id="3.90.550.10">
    <property type="entry name" value="Spore Coat Polysaccharide Biosynthesis Protein SpsA, Chain A"/>
    <property type="match status" value="1"/>
</dbReference>
<dbReference type="InterPro" id="IPR011990">
    <property type="entry name" value="TPR-like_helical_dom_sf"/>
</dbReference>
<evidence type="ECO:0000256" key="2">
    <source>
        <dbReference type="PROSITE-ProRule" id="PRU00339"/>
    </source>
</evidence>
<accession>A0ABT2A5L7</accession>
<dbReference type="InterPro" id="IPR001173">
    <property type="entry name" value="Glyco_trans_2-like"/>
</dbReference>
<dbReference type="Pfam" id="PF00535">
    <property type="entry name" value="Glycos_transf_2"/>
    <property type="match status" value="1"/>
</dbReference>
<comment type="caution">
    <text evidence="4">The sequence shown here is derived from an EMBL/GenBank/DDBJ whole genome shotgun (WGS) entry which is preliminary data.</text>
</comment>
<evidence type="ECO:0000313" key="5">
    <source>
        <dbReference type="Proteomes" id="UP001205560"/>
    </source>
</evidence>
<comment type="similarity">
    <text evidence="1">Belongs to the glycosyltransferase 2 family. WaaE/KdtX subfamily.</text>
</comment>
<gene>
    <name evidence="4" type="ORF">NX782_09700</name>
</gene>
<dbReference type="PANTHER" id="PTHR43630:SF2">
    <property type="entry name" value="GLYCOSYLTRANSFERASE"/>
    <property type="match status" value="1"/>
</dbReference>
<dbReference type="RefSeq" id="WP_258845244.1">
    <property type="nucleotide sequence ID" value="NZ_JANUGX010000009.1"/>
</dbReference>
<dbReference type="Gene3D" id="1.25.40.10">
    <property type="entry name" value="Tetratricopeptide repeat domain"/>
    <property type="match status" value="1"/>
</dbReference>
<keyword evidence="2" id="KW-0802">TPR repeat</keyword>
<dbReference type="InterPro" id="IPR029044">
    <property type="entry name" value="Nucleotide-diphossugar_trans"/>
</dbReference>
<proteinExistence type="inferred from homology"/>
<dbReference type="SUPFAM" id="SSF53448">
    <property type="entry name" value="Nucleotide-diphospho-sugar transferases"/>
    <property type="match status" value="1"/>
</dbReference>
<feature type="repeat" description="TPR" evidence="2">
    <location>
        <begin position="190"/>
        <end position="223"/>
    </location>
</feature>
<reference evidence="4 5" key="1">
    <citation type="submission" date="2022-08" db="EMBL/GenBank/DDBJ databases">
        <title>Reclassification of Massilia species as members of the genera Telluria, Duganella, Pseudoduganella, Mokoshia gen. nov. and Zemynaea gen. nov. using orthogonal and non-orthogonal genome-based approaches.</title>
        <authorList>
            <person name="Bowman J.P."/>
        </authorList>
    </citation>
    <scope>NUCLEOTIDE SEQUENCE [LARGE SCALE GENOMIC DNA]</scope>
    <source>
        <strain evidence="4 5">LMG 28164</strain>
    </source>
</reference>
<organism evidence="4 5">
    <name type="scientific">Massilia norwichensis</name>
    <dbReference type="NCBI Taxonomy" id="1442366"/>
    <lineage>
        <taxon>Bacteria</taxon>
        <taxon>Pseudomonadati</taxon>
        <taxon>Pseudomonadota</taxon>
        <taxon>Betaproteobacteria</taxon>
        <taxon>Burkholderiales</taxon>
        <taxon>Oxalobacteraceae</taxon>
        <taxon>Telluria group</taxon>
        <taxon>Massilia</taxon>
    </lineage>
</organism>
<feature type="domain" description="Glycosyltransferase 2-like" evidence="3">
    <location>
        <begin position="7"/>
        <end position="100"/>
    </location>
</feature>
<protein>
    <submittedName>
        <fullName evidence="4">Glycosyltransferase family 2 protein</fullName>
    </submittedName>
</protein>
<evidence type="ECO:0000313" key="4">
    <source>
        <dbReference type="EMBL" id="MCS0589481.1"/>
    </source>
</evidence>
<dbReference type="Proteomes" id="UP001205560">
    <property type="component" value="Unassembled WGS sequence"/>
</dbReference>
<evidence type="ECO:0000259" key="3">
    <source>
        <dbReference type="Pfam" id="PF00535"/>
    </source>
</evidence>
<dbReference type="InterPro" id="IPR019734">
    <property type="entry name" value="TPR_rpt"/>
</dbReference>
<evidence type="ECO:0000256" key="1">
    <source>
        <dbReference type="ARBA" id="ARBA00038494"/>
    </source>
</evidence>
<dbReference type="SUPFAM" id="SSF48452">
    <property type="entry name" value="TPR-like"/>
    <property type="match status" value="1"/>
</dbReference>
<keyword evidence="5" id="KW-1185">Reference proteome</keyword>
<dbReference type="CDD" id="cd02511">
    <property type="entry name" value="Beta4Glucosyltransferase"/>
    <property type="match status" value="1"/>
</dbReference>